<sequence length="126" mass="12892">MKWDLKPTDINGVLTSTAEVAKGFEKQVKSYGGNLKSAASSAGTLDMGEGKAPEAGLVGLALSQFAENTETDLRFIAARAGKSIEGAGKATEAYLNGDLAMAAEAQSEAQKKPDLDMPGEGQGGGK</sequence>
<accession>A0A1E7KHJ5</accession>
<dbReference type="STRING" id="1075402.AN216_11110"/>
<protein>
    <submittedName>
        <fullName evidence="2">Uncharacterized protein</fullName>
    </submittedName>
</protein>
<evidence type="ECO:0000256" key="1">
    <source>
        <dbReference type="SAM" id="MobiDB-lite"/>
    </source>
</evidence>
<reference evidence="2 3" key="1">
    <citation type="journal article" date="2016" name="Front. Microbiol.">
        <title>Comparative Genomics Analysis of Streptomyces Species Reveals Their Adaptation to the Marine Environment and Their Diversity at the Genomic Level.</title>
        <authorList>
            <person name="Tian X."/>
            <person name="Zhang Z."/>
            <person name="Yang T."/>
            <person name="Chen M."/>
            <person name="Li J."/>
            <person name="Chen F."/>
            <person name="Yang J."/>
            <person name="Li W."/>
            <person name="Zhang B."/>
            <person name="Zhang Z."/>
            <person name="Wu J."/>
            <person name="Zhang C."/>
            <person name="Long L."/>
            <person name="Xiao J."/>
        </authorList>
    </citation>
    <scope>NUCLEOTIDE SEQUENCE [LARGE SCALE GENOMIC DNA]</scope>
    <source>
        <strain evidence="2 3">SCSIO 02100</strain>
    </source>
</reference>
<gene>
    <name evidence="2" type="ORF">AN216_11110</name>
</gene>
<dbReference type="EMBL" id="LJGU01000119">
    <property type="protein sequence ID" value="OEV03420.1"/>
    <property type="molecule type" value="Genomic_DNA"/>
</dbReference>
<comment type="caution">
    <text evidence="2">The sequence shown here is derived from an EMBL/GenBank/DDBJ whole genome shotgun (WGS) entry which is preliminary data.</text>
</comment>
<evidence type="ECO:0000313" key="2">
    <source>
        <dbReference type="EMBL" id="OEV03420.1"/>
    </source>
</evidence>
<feature type="region of interest" description="Disordered" evidence="1">
    <location>
        <begin position="104"/>
        <end position="126"/>
    </location>
</feature>
<organism evidence="2 3">
    <name type="scientific">Streptomyces oceani</name>
    <dbReference type="NCBI Taxonomy" id="1075402"/>
    <lineage>
        <taxon>Bacteria</taxon>
        <taxon>Bacillati</taxon>
        <taxon>Actinomycetota</taxon>
        <taxon>Actinomycetes</taxon>
        <taxon>Kitasatosporales</taxon>
        <taxon>Streptomycetaceae</taxon>
        <taxon>Streptomyces</taxon>
    </lineage>
</organism>
<dbReference type="InterPro" id="IPR045436">
    <property type="entry name" value="DUF6507"/>
</dbReference>
<dbReference type="AlphaFoldDB" id="A0A1E7KHJ5"/>
<dbReference type="OrthoDB" id="3389929at2"/>
<dbReference type="Pfam" id="PF20117">
    <property type="entry name" value="DUF6507"/>
    <property type="match status" value="1"/>
</dbReference>
<dbReference type="Proteomes" id="UP000176101">
    <property type="component" value="Unassembled WGS sequence"/>
</dbReference>
<evidence type="ECO:0000313" key="3">
    <source>
        <dbReference type="Proteomes" id="UP000176101"/>
    </source>
</evidence>
<proteinExistence type="predicted"/>
<name>A0A1E7KHJ5_9ACTN</name>
<keyword evidence="3" id="KW-1185">Reference proteome</keyword>
<dbReference type="RefSeq" id="WP_070196486.1">
    <property type="nucleotide sequence ID" value="NZ_LJGU01000119.1"/>
</dbReference>